<feature type="transmembrane region" description="Helical" evidence="1">
    <location>
        <begin position="6"/>
        <end position="25"/>
    </location>
</feature>
<dbReference type="AlphaFoldDB" id="A0A8S9ZSD8"/>
<keyword evidence="3" id="KW-1185">Reference proteome</keyword>
<dbReference type="Proteomes" id="UP000605970">
    <property type="component" value="Unassembled WGS sequence"/>
</dbReference>
<keyword evidence="1" id="KW-0812">Transmembrane</keyword>
<dbReference type="EMBL" id="JABEBT010000034">
    <property type="protein sequence ID" value="KAF7636103.1"/>
    <property type="molecule type" value="Genomic_DNA"/>
</dbReference>
<gene>
    <name evidence="2" type="ORF">Mgra_00004548</name>
</gene>
<evidence type="ECO:0000256" key="1">
    <source>
        <dbReference type="SAM" id="Phobius"/>
    </source>
</evidence>
<reference evidence="2" key="1">
    <citation type="journal article" date="2020" name="Ecol. Evol.">
        <title>Genome structure and content of the rice root-knot nematode (Meloidogyne graminicola).</title>
        <authorList>
            <person name="Phan N.T."/>
            <person name="Danchin E.G.J."/>
            <person name="Klopp C."/>
            <person name="Perfus-Barbeoch L."/>
            <person name="Kozlowski D.K."/>
            <person name="Koutsovoulos G.D."/>
            <person name="Lopez-Roques C."/>
            <person name="Bouchez O."/>
            <person name="Zahm M."/>
            <person name="Besnard G."/>
            <person name="Bellafiore S."/>
        </authorList>
    </citation>
    <scope>NUCLEOTIDE SEQUENCE</scope>
    <source>
        <strain evidence="2">VN-18</strain>
    </source>
</reference>
<protein>
    <submittedName>
        <fullName evidence="2">Uncharacterized protein</fullName>
    </submittedName>
</protein>
<name>A0A8S9ZSD8_9BILA</name>
<comment type="caution">
    <text evidence="2">The sequence shown here is derived from an EMBL/GenBank/DDBJ whole genome shotgun (WGS) entry which is preliminary data.</text>
</comment>
<keyword evidence="1" id="KW-1133">Transmembrane helix</keyword>
<evidence type="ECO:0000313" key="2">
    <source>
        <dbReference type="EMBL" id="KAF7636103.1"/>
    </source>
</evidence>
<feature type="non-terminal residue" evidence="2">
    <location>
        <position position="77"/>
    </location>
</feature>
<keyword evidence="1" id="KW-0472">Membrane</keyword>
<proteinExistence type="predicted"/>
<sequence length="77" mass="7444">MQKHIFILILFYLLINVSFSLLFGSKDVANSMRGRRHCGSGGGCGEGGGGHGGGGGGGGGETKVITLSCGGSSGGGG</sequence>
<organism evidence="2 3">
    <name type="scientific">Meloidogyne graminicola</name>
    <dbReference type="NCBI Taxonomy" id="189291"/>
    <lineage>
        <taxon>Eukaryota</taxon>
        <taxon>Metazoa</taxon>
        <taxon>Ecdysozoa</taxon>
        <taxon>Nematoda</taxon>
        <taxon>Chromadorea</taxon>
        <taxon>Rhabditida</taxon>
        <taxon>Tylenchina</taxon>
        <taxon>Tylenchomorpha</taxon>
        <taxon>Tylenchoidea</taxon>
        <taxon>Meloidogynidae</taxon>
        <taxon>Meloidogyninae</taxon>
        <taxon>Meloidogyne</taxon>
    </lineage>
</organism>
<accession>A0A8S9ZSD8</accession>
<evidence type="ECO:0000313" key="3">
    <source>
        <dbReference type="Proteomes" id="UP000605970"/>
    </source>
</evidence>